<feature type="transmembrane region" description="Helical" evidence="19">
    <location>
        <begin position="183"/>
        <end position="202"/>
    </location>
</feature>
<comment type="caution">
    <text evidence="20">The sequence shown here is derived from an EMBL/GenBank/DDBJ whole genome shotgun (WGS) entry which is preliminary data.</text>
</comment>
<protein>
    <recommendedName>
        <fullName evidence="6 19">Adenosylcobinamide-GDP ribazoletransferase</fullName>
        <ecNumber evidence="5 19">2.7.8.26</ecNumber>
    </recommendedName>
    <alternativeName>
        <fullName evidence="16 19">Cobalamin synthase</fullName>
    </alternativeName>
    <alternativeName>
        <fullName evidence="15 19">Cobalamin-5'-phosphate synthase</fullName>
    </alternativeName>
</protein>
<gene>
    <name evidence="19 20" type="primary">cobS</name>
    <name evidence="20" type="ORF">GOSPT_132_00070</name>
</gene>
<evidence type="ECO:0000256" key="19">
    <source>
        <dbReference type="HAMAP-Rule" id="MF_00719"/>
    </source>
</evidence>
<keyword evidence="8 19" id="KW-0169">Cobalamin biosynthesis</keyword>
<dbReference type="UniPathway" id="UPA00148">
    <property type="reaction ID" value="UER00238"/>
</dbReference>
<dbReference type="GO" id="GO:0008818">
    <property type="term" value="F:cobalamin 5'-phosphate synthase activity"/>
    <property type="evidence" value="ECO:0007669"/>
    <property type="project" value="UniProtKB-UniRule"/>
</dbReference>
<evidence type="ECO:0000256" key="17">
    <source>
        <dbReference type="ARBA" id="ARBA00048623"/>
    </source>
</evidence>
<sequence length="265" mass="26825">MGGRMSPVDALAGAFSWLTVVPIPLRNNTFDRRFGGASIAAVPVVGLALGALVAVVAWALSLTDLPTTLIGILLVVVLGVGTRGMHLDGLADTADGLGCYGPPDRVGEVMRSGSAGPFGVATIAAVMIVDTAGFAALTGDSRWPAIAAAVFVGRVAVVIACRRSLPPAHSTGFGALVAGTQRASIVVWSVLAIVAMVFAGGWQSLSPNGFDVGSALRAAITAVIVLGFAWLFTRHCARRMGGINGDVLGAVIELSTAIALVGLLI</sequence>
<evidence type="ECO:0000256" key="15">
    <source>
        <dbReference type="ARBA" id="ARBA00032605"/>
    </source>
</evidence>
<evidence type="ECO:0000256" key="8">
    <source>
        <dbReference type="ARBA" id="ARBA00022573"/>
    </source>
</evidence>
<dbReference type="AlphaFoldDB" id="H5U6Z4"/>
<evidence type="ECO:0000256" key="1">
    <source>
        <dbReference type="ARBA" id="ARBA00001946"/>
    </source>
</evidence>
<proteinExistence type="inferred from homology"/>
<keyword evidence="13 19" id="KW-0472">Membrane</keyword>
<dbReference type="HAMAP" id="MF_00719">
    <property type="entry name" value="CobS"/>
    <property type="match status" value="1"/>
</dbReference>
<feature type="transmembrane region" description="Helical" evidence="19">
    <location>
        <begin position="37"/>
        <end position="59"/>
    </location>
</feature>
<evidence type="ECO:0000313" key="20">
    <source>
        <dbReference type="EMBL" id="GAB41502.1"/>
    </source>
</evidence>
<evidence type="ECO:0000256" key="2">
    <source>
        <dbReference type="ARBA" id="ARBA00004651"/>
    </source>
</evidence>
<comment type="catalytic activity">
    <reaction evidence="18 19">
        <text>alpha-ribazole 5'-phosphate + adenosylcob(III)inamide-GDP = adenosylcob(III)alamin 5'-phosphate + GMP + H(+)</text>
        <dbReference type="Rhea" id="RHEA:23560"/>
        <dbReference type="ChEBI" id="CHEBI:15378"/>
        <dbReference type="ChEBI" id="CHEBI:57918"/>
        <dbReference type="ChEBI" id="CHEBI:58115"/>
        <dbReference type="ChEBI" id="CHEBI:60487"/>
        <dbReference type="ChEBI" id="CHEBI:60493"/>
        <dbReference type="EC" id="2.7.8.26"/>
    </reaction>
</comment>
<comment type="function">
    <text evidence="14 19">Joins adenosylcobinamide-GDP and alpha-ribazole to generate adenosylcobalamin (Ado-cobalamin). Also synthesizes adenosylcobalamin 5'-phosphate from adenosylcobinamide-GDP and alpha-ribazole 5'-phosphate.</text>
</comment>
<evidence type="ECO:0000256" key="6">
    <source>
        <dbReference type="ARBA" id="ARBA00015850"/>
    </source>
</evidence>
<evidence type="ECO:0000256" key="11">
    <source>
        <dbReference type="ARBA" id="ARBA00022842"/>
    </source>
</evidence>
<dbReference type="Proteomes" id="UP000005845">
    <property type="component" value="Unassembled WGS sequence"/>
</dbReference>
<keyword evidence="12 19" id="KW-1133">Transmembrane helix</keyword>
<feature type="transmembrane region" description="Helical" evidence="19">
    <location>
        <begin position="115"/>
        <end position="137"/>
    </location>
</feature>
<dbReference type="PANTHER" id="PTHR34148">
    <property type="entry name" value="ADENOSYLCOBINAMIDE-GDP RIBAZOLETRANSFERASE"/>
    <property type="match status" value="1"/>
</dbReference>
<comment type="pathway">
    <text evidence="3 19">Cofactor biosynthesis; adenosylcobalamin biosynthesis; adenosylcobalamin from cob(II)yrinate a,c-diamide: step 7/7.</text>
</comment>
<keyword evidence="21" id="KW-1185">Reference proteome</keyword>
<evidence type="ECO:0000313" key="21">
    <source>
        <dbReference type="Proteomes" id="UP000005845"/>
    </source>
</evidence>
<dbReference type="GO" id="GO:0009236">
    <property type="term" value="P:cobalamin biosynthetic process"/>
    <property type="evidence" value="ECO:0007669"/>
    <property type="project" value="UniProtKB-UniRule"/>
</dbReference>
<dbReference type="Pfam" id="PF02654">
    <property type="entry name" value="CobS"/>
    <property type="match status" value="1"/>
</dbReference>
<comment type="similarity">
    <text evidence="4 19">Belongs to the CobS family.</text>
</comment>
<evidence type="ECO:0000256" key="18">
    <source>
        <dbReference type="ARBA" id="ARBA00049504"/>
    </source>
</evidence>
<name>H5U6Z4_9ACTN</name>
<evidence type="ECO:0000256" key="7">
    <source>
        <dbReference type="ARBA" id="ARBA00022475"/>
    </source>
</evidence>
<feature type="transmembrane region" description="Helical" evidence="19">
    <location>
        <begin position="214"/>
        <end position="233"/>
    </location>
</feature>
<evidence type="ECO:0000256" key="4">
    <source>
        <dbReference type="ARBA" id="ARBA00010561"/>
    </source>
</evidence>
<keyword evidence="7 19" id="KW-1003">Cell membrane</keyword>
<keyword evidence="11 19" id="KW-0460">Magnesium</keyword>
<organism evidence="20 21">
    <name type="scientific">Gordonia sputi NBRC 100414</name>
    <dbReference type="NCBI Taxonomy" id="1089453"/>
    <lineage>
        <taxon>Bacteria</taxon>
        <taxon>Bacillati</taxon>
        <taxon>Actinomycetota</taxon>
        <taxon>Actinomycetes</taxon>
        <taxon>Mycobacteriales</taxon>
        <taxon>Gordoniaceae</taxon>
        <taxon>Gordonia</taxon>
    </lineage>
</organism>
<comment type="catalytic activity">
    <reaction evidence="17 19">
        <text>alpha-ribazole + adenosylcob(III)inamide-GDP = adenosylcob(III)alamin + GMP + H(+)</text>
        <dbReference type="Rhea" id="RHEA:16049"/>
        <dbReference type="ChEBI" id="CHEBI:10329"/>
        <dbReference type="ChEBI" id="CHEBI:15378"/>
        <dbReference type="ChEBI" id="CHEBI:18408"/>
        <dbReference type="ChEBI" id="CHEBI:58115"/>
        <dbReference type="ChEBI" id="CHEBI:60487"/>
        <dbReference type="EC" id="2.7.8.26"/>
    </reaction>
</comment>
<evidence type="ECO:0000256" key="13">
    <source>
        <dbReference type="ARBA" id="ARBA00023136"/>
    </source>
</evidence>
<evidence type="ECO:0000256" key="9">
    <source>
        <dbReference type="ARBA" id="ARBA00022679"/>
    </source>
</evidence>
<comment type="cofactor">
    <cofactor evidence="1 19">
        <name>Mg(2+)</name>
        <dbReference type="ChEBI" id="CHEBI:18420"/>
    </cofactor>
</comment>
<evidence type="ECO:0000256" key="12">
    <source>
        <dbReference type="ARBA" id="ARBA00022989"/>
    </source>
</evidence>
<feature type="transmembrane region" description="Helical" evidence="19">
    <location>
        <begin position="65"/>
        <end position="82"/>
    </location>
</feature>
<dbReference type="GO" id="GO:0005886">
    <property type="term" value="C:plasma membrane"/>
    <property type="evidence" value="ECO:0007669"/>
    <property type="project" value="UniProtKB-SubCell"/>
</dbReference>
<dbReference type="PANTHER" id="PTHR34148:SF1">
    <property type="entry name" value="ADENOSYLCOBINAMIDE-GDP RIBAZOLETRANSFERASE"/>
    <property type="match status" value="1"/>
</dbReference>
<accession>H5U6Z4</accession>
<keyword evidence="9 19" id="KW-0808">Transferase</keyword>
<evidence type="ECO:0000256" key="16">
    <source>
        <dbReference type="ARBA" id="ARBA00032853"/>
    </source>
</evidence>
<evidence type="ECO:0000256" key="10">
    <source>
        <dbReference type="ARBA" id="ARBA00022692"/>
    </source>
</evidence>
<dbReference type="InterPro" id="IPR003805">
    <property type="entry name" value="CobS"/>
</dbReference>
<comment type="subcellular location">
    <subcellularLocation>
        <location evidence="2 19">Cell membrane</location>
        <topology evidence="2 19">Multi-pass membrane protein</topology>
    </subcellularLocation>
</comment>
<dbReference type="EC" id="2.7.8.26" evidence="5 19"/>
<evidence type="ECO:0000256" key="14">
    <source>
        <dbReference type="ARBA" id="ARBA00025228"/>
    </source>
</evidence>
<reference evidence="20 21" key="1">
    <citation type="submission" date="2012-02" db="EMBL/GenBank/DDBJ databases">
        <title>Whole genome shotgun sequence of Gordonia sputi NBRC 100414.</title>
        <authorList>
            <person name="Yoshida I."/>
            <person name="Hosoyama A."/>
            <person name="Tsuchikane K."/>
            <person name="Katsumata H."/>
            <person name="Yamazaki S."/>
            <person name="Fujita N."/>
        </authorList>
    </citation>
    <scope>NUCLEOTIDE SEQUENCE [LARGE SCALE GENOMIC DNA]</scope>
    <source>
        <strain evidence="20 21">NBRC 100414</strain>
    </source>
</reference>
<dbReference type="GO" id="GO:0051073">
    <property type="term" value="F:adenosylcobinamide-GDP ribazoletransferase activity"/>
    <property type="evidence" value="ECO:0007669"/>
    <property type="project" value="UniProtKB-UniRule"/>
</dbReference>
<keyword evidence="10 19" id="KW-0812">Transmembrane</keyword>
<dbReference type="eggNOG" id="COG0368">
    <property type="taxonomic scope" value="Bacteria"/>
</dbReference>
<dbReference type="EMBL" id="BAFC01000130">
    <property type="protein sequence ID" value="GAB41502.1"/>
    <property type="molecule type" value="Genomic_DNA"/>
</dbReference>
<evidence type="ECO:0000256" key="5">
    <source>
        <dbReference type="ARBA" id="ARBA00013200"/>
    </source>
</evidence>
<evidence type="ECO:0000256" key="3">
    <source>
        <dbReference type="ARBA" id="ARBA00004663"/>
    </source>
</evidence>